<organism evidence="2 3">
    <name type="scientific">Streptomyces carpinensis</name>
    <dbReference type="NCBI Taxonomy" id="66369"/>
    <lineage>
        <taxon>Bacteria</taxon>
        <taxon>Bacillati</taxon>
        <taxon>Actinomycetota</taxon>
        <taxon>Actinomycetes</taxon>
        <taxon>Kitasatosporales</taxon>
        <taxon>Streptomycetaceae</taxon>
        <taxon>Streptomyces</taxon>
    </lineage>
</organism>
<protein>
    <submittedName>
        <fullName evidence="2">Transcriptional regulator TrmB</fullName>
    </submittedName>
</protein>
<dbReference type="InterPro" id="IPR036388">
    <property type="entry name" value="WH-like_DNA-bd_sf"/>
</dbReference>
<keyword evidence="3" id="KW-1185">Reference proteome</keyword>
<dbReference type="EMBL" id="JBEPCU010000568">
    <property type="protein sequence ID" value="MER6980526.1"/>
    <property type="molecule type" value="Genomic_DNA"/>
</dbReference>
<comment type="caution">
    <text evidence="2">The sequence shown here is derived from an EMBL/GenBank/DDBJ whole genome shotgun (WGS) entry which is preliminary data.</text>
</comment>
<dbReference type="InterPro" id="IPR016032">
    <property type="entry name" value="Sig_transdc_resp-reg_C-effctor"/>
</dbReference>
<feature type="domain" description="HTH luxR-type" evidence="1">
    <location>
        <begin position="17"/>
        <end position="73"/>
    </location>
</feature>
<name>A0ABV1W8P2_9ACTN</name>
<dbReference type="SMART" id="SM00421">
    <property type="entry name" value="HTH_LUXR"/>
    <property type="match status" value="1"/>
</dbReference>
<accession>A0ABV1W8P2</accession>
<evidence type="ECO:0000313" key="2">
    <source>
        <dbReference type="EMBL" id="MER6980526.1"/>
    </source>
</evidence>
<gene>
    <name evidence="2" type="ORF">ABT317_27030</name>
</gene>
<evidence type="ECO:0000313" key="3">
    <source>
        <dbReference type="Proteomes" id="UP001458415"/>
    </source>
</evidence>
<evidence type="ECO:0000259" key="1">
    <source>
        <dbReference type="SMART" id="SM00421"/>
    </source>
</evidence>
<dbReference type="Gene3D" id="1.10.10.10">
    <property type="entry name" value="Winged helix-like DNA-binding domain superfamily/Winged helix DNA-binding domain"/>
    <property type="match status" value="1"/>
</dbReference>
<reference evidence="2 3" key="1">
    <citation type="submission" date="2024-06" db="EMBL/GenBank/DDBJ databases">
        <title>The Natural Products Discovery Center: Release of the First 8490 Sequenced Strains for Exploring Actinobacteria Biosynthetic Diversity.</title>
        <authorList>
            <person name="Kalkreuter E."/>
            <person name="Kautsar S.A."/>
            <person name="Yang D."/>
            <person name="Bader C.D."/>
            <person name="Teijaro C.N."/>
            <person name="Fluegel L."/>
            <person name="Davis C.M."/>
            <person name="Simpson J.R."/>
            <person name="Lauterbach L."/>
            <person name="Steele A.D."/>
            <person name="Gui C."/>
            <person name="Meng S."/>
            <person name="Li G."/>
            <person name="Viehrig K."/>
            <person name="Ye F."/>
            <person name="Su P."/>
            <person name="Kiefer A.F."/>
            <person name="Nichols A."/>
            <person name="Cepeda A.J."/>
            <person name="Yan W."/>
            <person name="Fan B."/>
            <person name="Jiang Y."/>
            <person name="Adhikari A."/>
            <person name="Zheng C.-J."/>
            <person name="Schuster L."/>
            <person name="Cowan T.M."/>
            <person name="Smanski M.J."/>
            <person name="Chevrette M.G."/>
            <person name="De Carvalho L.P.S."/>
            <person name="Shen B."/>
        </authorList>
    </citation>
    <scope>NUCLEOTIDE SEQUENCE [LARGE SCALE GENOMIC DNA]</scope>
    <source>
        <strain evidence="2 3">NPDC000634</strain>
    </source>
</reference>
<sequence length="79" mass="8442">VADTAVETVPANPGPAAHVDTERRALLTMLSSGLTDAAIARTQGWSPRTTQRRIHGLMTELGASTRFQAAVMAARRGWL</sequence>
<feature type="non-terminal residue" evidence="2">
    <location>
        <position position="1"/>
    </location>
</feature>
<dbReference type="SUPFAM" id="SSF46894">
    <property type="entry name" value="C-terminal effector domain of the bipartite response regulators"/>
    <property type="match status" value="1"/>
</dbReference>
<proteinExistence type="predicted"/>
<dbReference type="InterPro" id="IPR000792">
    <property type="entry name" value="Tscrpt_reg_LuxR_C"/>
</dbReference>
<dbReference type="Proteomes" id="UP001458415">
    <property type="component" value="Unassembled WGS sequence"/>
</dbReference>